<evidence type="ECO:0000313" key="2">
    <source>
        <dbReference type="EMBL" id="SBS26925.1"/>
    </source>
</evidence>
<dbReference type="AlphaFoldDB" id="A0A1A8T716"/>
<feature type="transmembrane region" description="Helical" evidence="1">
    <location>
        <begin position="20"/>
        <end position="38"/>
    </location>
</feature>
<evidence type="ECO:0000313" key="3">
    <source>
        <dbReference type="Proteomes" id="UP000092544"/>
    </source>
</evidence>
<keyword evidence="1" id="KW-1133">Transmembrane helix</keyword>
<accession>A0A1A8T716</accession>
<reference evidence="2 3" key="1">
    <citation type="submission" date="2016-06" db="EMBL/GenBank/DDBJ databases">
        <authorList>
            <person name="Kjaerup R.B."/>
            <person name="Dalgaard T.S."/>
            <person name="Juul-Madsen H.R."/>
        </authorList>
    </citation>
    <scope>NUCLEOTIDE SEQUENCE [LARGE SCALE GENOMIC DNA]</scope>
    <source>
        <strain evidence="2 3">CECT 8886</strain>
    </source>
</reference>
<evidence type="ECO:0000256" key="1">
    <source>
        <dbReference type="SAM" id="Phobius"/>
    </source>
</evidence>
<dbReference type="EMBL" id="FLOB01000001">
    <property type="protein sequence ID" value="SBS26925.1"/>
    <property type="molecule type" value="Genomic_DNA"/>
</dbReference>
<evidence type="ECO:0008006" key="4">
    <source>
        <dbReference type="Google" id="ProtNLM"/>
    </source>
</evidence>
<protein>
    <recommendedName>
        <fullName evidence="4">FixH</fullName>
    </recommendedName>
</protein>
<keyword evidence="1" id="KW-0472">Membrane</keyword>
<sequence>MMKLNIAKQNTMSTVRLRQVFYWGALLLLIVLALTWGMDRILPQQPYVAVVQCSKNMKTCTAPLNGLDKTATLVFDNGIHANEPMQLSLQLPKKLASNVDSIQFTLQGKDHYMGVSSMELTQRPVQNKWQANILLPGSDNNTITWQLDVTMTQEDGSHRSVLFEFAVPPKNDKKAVTPSSDIQQSYALD</sequence>
<gene>
    <name evidence="2" type="ORF">MSP8886_00747</name>
</gene>
<keyword evidence="3" id="KW-1185">Reference proteome</keyword>
<proteinExistence type="predicted"/>
<dbReference type="Proteomes" id="UP000092544">
    <property type="component" value="Unassembled WGS sequence"/>
</dbReference>
<organism evidence="2 3">
    <name type="scientific">Marinomonas spartinae</name>
    <dbReference type="NCBI Taxonomy" id="1792290"/>
    <lineage>
        <taxon>Bacteria</taxon>
        <taxon>Pseudomonadati</taxon>
        <taxon>Pseudomonadota</taxon>
        <taxon>Gammaproteobacteria</taxon>
        <taxon>Oceanospirillales</taxon>
        <taxon>Oceanospirillaceae</taxon>
        <taxon>Marinomonas</taxon>
    </lineage>
</organism>
<keyword evidence="1" id="KW-0812">Transmembrane</keyword>
<name>A0A1A8T716_9GAMM</name>